<reference evidence="1" key="2">
    <citation type="journal article" date="2020" name="Microorganisms">
        <title>Osmotic Adaptation and Compatible Solute Biosynthesis of Phototrophic Bacteria as Revealed from Genome Analyses.</title>
        <authorList>
            <person name="Imhoff J.F."/>
            <person name="Rahn T."/>
            <person name="Kunzel S."/>
            <person name="Keller A."/>
            <person name="Neulinger S.C."/>
        </authorList>
    </citation>
    <scope>NUCLEOTIDE SEQUENCE</scope>
    <source>
        <strain evidence="1">DSM 11080</strain>
    </source>
</reference>
<dbReference type="EMBL" id="NRSJ01000021">
    <property type="protein sequence ID" value="MBK1705409.1"/>
    <property type="molecule type" value="Genomic_DNA"/>
</dbReference>
<comment type="caution">
    <text evidence="1">The sequence shown here is derived from an EMBL/GenBank/DDBJ whole genome shotgun (WGS) entry which is preliminary data.</text>
</comment>
<sequence>MHMFDAEKQVIADLCEEGTVVTTKQYPSFHVIVVRHPTLGKLVLVEGRDGQGAVVEVDG</sequence>
<reference evidence="1" key="1">
    <citation type="submission" date="2017-08" db="EMBL/GenBank/DDBJ databases">
        <authorList>
            <person name="Imhoff J.F."/>
            <person name="Rahn T."/>
            <person name="Kuenzel S."/>
            <person name="Neulinger S.C."/>
        </authorList>
    </citation>
    <scope>NUCLEOTIDE SEQUENCE</scope>
    <source>
        <strain evidence="1">DSM 11080</strain>
    </source>
</reference>
<gene>
    <name evidence="1" type="ORF">CKO40_12835</name>
</gene>
<dbReference type="AlphaFoldDB" id="A0AAJ0XA30"/>
<evidence type="ECO:0000313" key="2">
    <source>
        <dbReference type="Proteomes" id="UP001296776"/>
    </source>
</evidence>
<name>A0AAJ0XA30_9GAMM</name>
<accession>A0AAJ0XA30</accession>
<evidence type="ECO:0000313" key="1">
    <source>
        <dbReference type="EMBL" id="MBK1705409.1"/>
    </source>
</evidence>
<organism evidence="1 2">
    <name type="scientific">Halochromatium glycolicum</name>
    <dbReference type="NCBI Taxonomy" id="85075"/>
    <lineage>
        <taxon>Bacteria</taxon>
        <taxon>Pseudomonadati</taxon>
        <taxon>Pseudomonadota</taxon>
        <taxon>Gammaproteobacteria</taxon>
        <taxon>Chromatiales</taxon>
        <taxon>Chromatiaceae</taxon>
        <taxon>Halochromatium</taxon>
    </lineage>
</organism>
<dbReference type="RefSeq" id="WP_200346617.1">
    <property type="nucleotide sequence ID" value="NZ_NRSJ01000021.1"/>
</dbReference>
<proteinExistence type="predicted"/>
<keyword evidence="2" id="KW-1185">Reference proteome</keyword>
<protein>
    <submittedName>
        <fullName evidence="1">Uncharacterized protein</fullName>
    </submittedName>
</protein>
<dbReference type="Proteomes" id="UP001296776">
    <property type="component" value="Unassembled WGS sequence"/>
</dbReference>